<dbReference type="AlphaFoldDB" id="A0A0A9WKZ1"/>
<feature type="non-terminal residue" evidence="4">
    <location>
        <position position="562"/>
    </location>
</feature>
<feature type="non-terminal residue" evidence="4">
    <location>
        <position position="1"/>
    </location>
</feature>
<dbReference type="InterPro" id="IPR051766">
    <property type="entry name" value="TXND_domain-containing"/>
</dbReference>
<name>A0A0A9WKZ1_LYGHE</name>
<evidence type="ECO:0000256" key="1">
    <source>
        <dbReference type="SAM" id="MobiDB-lite"/>
    </source>
</evidence>
<reference evidence="4" key="1">
    <citation type="journal article" date="2014" name="PLoS ONE">
        <title>Transcriptome-Based Identification of ABC Transporters in the Western Tarnished Plant Bug Lygus hesperus.</title>
        <authorList>
            <person name="Hull J.J."/>
            <person name="Chaney K."/>
            <person name="Geib S.M."/>
            <person name="Fabrick J.A."/>
            <person name="Brent C.S."/>
            <person name="Walsh D."/>
            <person name="Lavine L.C."/>
        </authorList>
    </citation>
    <scope>NUCLEOTIDE SEQUENCE</scope>
</reference>
<feature type="region of interest" description="Disordered" evidence="1">
    <location>
        <begin position="543"/>
        <end position="562"/>
    </location>
</feature>
<dbReference type="InterPro" id="IPR036249">
    <property type="entry name" value="Thioredoxin-like_sf"/>
</dbReference>
<dbReference type="InterPro" id="IPR031827">
    <property type="entry name" value="DUF4746"/>
</dbReference>
<evidence type="ECO:0000259" key="2">
    <source>
        <dbReference type="Pfam" id="PF00085"/>
    </source>
</evidence>
<proteinExistence type="predicted"/>
<gene>
    <name evidence="4" type="primary">NME9_0</name>
    <name evidence="4" type="ORF">CM83_4314</name>
</gene>
<organism evidence="4">
    <name type="scientific">Lygus hesperus</name>
    <name type="common">Western plant bug</name>
    <dbReference type="NCBI Taxonomy" id="30085"/>
    <lineage>
        <taxon>Eukaryota</taxon>
        <taxon>Metazoa</taxon>
        <taxon>Ecdysozoa</taxon>
        <taxon>Arthropoda</taxon>
        <taxon>Hexapoda</taxon>
        <taxon>Insecta</taxon>
        <taxon>Pterygota</taxon>
        <taxon>Neoptera</taxon>
        <taxon>Paraneoptera</taxon>
        <taxon>Hemiptera</taxon>
        <taxon>Heteroptera</taxon>
        <taxon>Panheteroptera</taxon>
        <taxon>Cimicomorpha</taxon>
        <taxon>Miridae</taxon>
        <taxon>Mirini</taxon>
        <taxon>Lygus</taxon>
    </lineage>
</organism>
<accession>A0A0A9WKZ1</accession>
<dbReference type="InterPro" id="IPR013766">
    <property type="entry name" value="Thioredoxin_domain"/>
</dbReference>
<dbReference type="Pfam" id="PF15928">
    <property type="entry name" value="DUF4746"/>
    <property type="match status" value="1"/>
</dbReference>
<dbReference type="PANTHER" id="PTHR46135:SF3">
    <property type="entry name" value="NME_NM23 FAMILY MEMBER 8"/>
    <property type="match status" value="1"/>
</dbReference>
<dbReference type="Pfam" id="PF00085">
    <property type="entry name" value="Thioredoxin"/>
    <property type="match status" value="1"/>
</dbReference>
<evidence type="ECO:0000259" key="3">
    <source>
        <dbReference type="Pfam" id="PF15928"/>
    </source>
</evidence>
<feature type="domain" description="Thioredoxin" evidence="2">
    <location>
        <begin position="31"/>
        <end position="127"/>
    </location>
</feature>
<dbReference type="Gene3D" id="3.40.30.10">
    <property type="entry name" value="Glutaredoxin"/>
    <property type="match status" value="1"/>
</dbReference>
<sequence>HSGQGKNDCKQRTASWNMAGKGKGAAQLQVKLDNDQDWDTMLKNTKGLIVVDVYTDWCGPCIAMMSNLKKVKLEQGGENLHLAQARADAITVLARFRGRSEPTWLLVAGGQLVKVLFGTDSPQLIKVILKELEKEIKVLDGTAERKGVGWNELTEDEQIKAAEVFAKKEMEAERLKLEEDMAKDRAKRRNLTRIARRMPNQTVVVYFPHGIKEPETSTGKRVCQAAYRVMVRCDVVGLQIADQLDLTLTREDIEQMLYNSPIVLPEEMLKNIHERQCIVSLIQKISPIPLERRHSSSSRISLISVGEVLNVIEDSVASLIYGDTRDPHNPREDSVVKIYEVELESGTKIPPCWTPVDFISKSAAMQILFPQKVRVLEVIEEPMPPPAYLIIFEAKRAKEVLDVAEPFASDVLHLAYFTSDDPGTAVKICHLVHELEKKGEEVIESARMVIALERTKSDPMLTLAALGPLYISPDTRIGTREVETWFPPKIEWQPEPDPWEPPPPPPIQYWQDEDENFWMEEERTCSDGEIRIGRRLVRLADGTPVEDGEWKPINESEPELPP</sequence>
<feature type="domain" description="DUF4746" evidence="3">
    <location>
        <begin position="346"/>
        <end position="492"/>
    </location>
</feature>
<protein>
    <submittedName>
        <fullName evidence="4">Thioredoxin domain-containing protein 6</fullName>
    </submittedName>
</protein>
<reference evidence="4" key="2">
    <citation type="submission" date="2014-07" db="EMBL/GenBank/DDBJ databases">
        <authorList>
            <person name="Hull J."/>
        </authorList>
    </citation>
    <scope>NUCLEOTIDE SEQUENCE</scope>
</reference>
<dbReference type="EMBL" id="GBHO01035523">
    <property type="protein sequence ID" value="JAG08081.1"/>
    <property type="molecule type" value="Transcribed_RNA"/>
</dbReference>
<dbReference type="SUPFAM" id="SSF52833">
    <property type="entry name" value="Thioredoxin-like"/>
    <property type="match status" value="1"/>
</dbReference>
<dbReference type="PANTHER" id="PTHR46135">
    <property type="entry name" value="NME/NM23 FAMILY MEMBER 8"/>
    <property type="match status" value="1"/>
</dbReference>
<evidence type="ECO:0000313" key="4">
    <source>
        <dbReference type="EMBL" id="JAG08081.1"/>
    </source>
</evidence>